<evidence type="ECO:0000256" key="4">
    <source>
        <dbReference type="ARBA" id="ARBA00022741"/>
    </source>
</evidence>
<evidence type="ECO:0000313" key="12">
    <source>
        <dbReference type="Proteomes" id="UP000502260"/>
    </source>
</evidence>
<reference evidence="12" key="1">
    <citation type="submission" date="2020-03" db="EMBL/GenBank/DDBJ databases">
        <title>Complete genome sequence of sulfur-oxidizing bacterium skT11.</title>
        <authorList>
            <person name="Kanda M."/>
            <person name="Kojima H."/>
            <person name="Fukui M."/>
        </authorList>
    </citation>
    <scope>NUCLEOTIDE SEQUENCE [LARGE SCALE GENOMIC DNA]</scope>
    <source>
        <strain evidence="12">skT11</strain>
    </source>
</reference>
<dbReference type="FunFam" id="3.40.50.300:FF:000319">
    <property type="entry name" value="DNA repair protein RecN"/>
    <property type="match status" value="1"/>
</dbReference>
<dbReference type="NCBIfam" id="TIGR00634">
    <property type="entry name" value="recN"/>
    <property type="match status" value="1"/>
</dbReference>
<evidence type="ECO:0000256" key="8">
    <source>
        <dbReference type="ARBA" id="ARBA00033408"/>
    </source>
</evidence>
<dbReference type="KEGG" id="slac:SKTS_32170"/>
<evidence type="ECO:0000256" key="5">
    <source>
        <dbReference type="ARBA" id="ARBA00022763"/>
    </source>
</evidence>
<gene>
    <name evidence="11" type="ORF">SKTS_32170</name>
</gene>
<evidence type="ECO:0000256" key="2">
    <source>
        <dbReference type="ARBA" id="ARBA00009441"/>
    </source>
</evidence>
<dbReference type="Gene3D" id="3.40.50.300">
    <property type="entry name" value="P-loop containing nucleotide triphosphate hydrolases"/>
    <property type="match status" value="2"/>
</dbReference>
<dbReference type="PIRSF" id="PIRSF003128">
    <property type="entry name" value="RecN"/>
    <property type="match status" value="1"/>
</dbReference>
<proteinExistence type="inferred from homology"/>
<keyword evidence="6" id="KW-0067">ATP-binding</keyword>
<dbReference type="InterPro" id="IPR003395">
    <property type="entry name" value="RecF/RecN/SMC_N"/>
</dbReference>
<keyword evidence="12" id="KW-1185">Reference proteome</keyword>
<dbReference type="Proteomes" id="UP000502260">
    <property type="component" value="Chromosome"/>
</dbReference>
<dbReference type="RefSeq" id="WP_173067532.1">
    <property type="nucleotide sequence ID" value="NZ_AP022853.1"/>
</dbReference>
<keyword evidence="7 9" id="KW-0234">DNA repair</keyword>
<keyword evidence="5 9" id="KW-0227">DNA damage</keyword>
<sequence>MLLSLSIRDFVIVDRLELEFSSGFTVLTGETGAGKSILIDALALVLGERGDAGVVRAGCERAELAAEFDIGKLPQLQSWLDENDLAGDPGVCLMRRSIDATGRSRAFVNGNGVTLQQMREAGEYLVDIHGQHAHQSLLKPALQRDLLDAYAGQVALAREVALDYRGWQGLRERRVAWEKDSVAALAELEQLEWQVRELQGLDLGPEEWPELQAEHARLAHAASLLESAQFGVELLADGDLALLSQLNGLIGRLNKVLEYDAALGEPLAILDSSAAQMQEAAYSLRHYAQRLDLDPERLREVEQRIEALHGMARKYRVMPEALPALLQEREERLAGLQHMGSAAELRQQEDAAREVYLAKAAILSEERRRAAQELSARVSEAMQQLAMAGGCFEVALHVLEEGDAHGLERVELLVSAHSSLAAKPLAKVASGGELSRISLAIQVMTSKVAAVPTLIFDEVDVGIGGGVAEVVGKMLRGLGAERQVLCITHLPQVAALGDQHWQVAKCVRDGQVLSQISLLEHEQRIEEIARMLGGVEITSTTRRHAAEMLGVS</sequence>
<dbReference type="InterPro" id="IPR004604">
    <property type="entry name" value="DNA_recomb/repair_RecN"/>
</dbReference>
<feature type="domain" description="AAA+ ATPase" evidence="10">
    <location>
        <begin position="21"/>
        <end position="507"/>
    </location>
</feature>
<dbReference type="GO" id="GO:0005524">
    <property type="term" value="F:ATP binding"/>
    <property type="evidence" value="ECO:0007669"/>
    <property type="project" value="UniProtKB-KW"/>
</dbReference>
<dbReference type="EMBL" id="AP022853">
    <property type="protein sequence ID" value="BCB28331.1"/>
    <property type="molecule type" value="Genomic_DNA"/>
</dbReference>
<dbReference type="Pfam" id="PF02463">
    <property type="entry name" value="SMC_N"/>
    <property type="match status" value="1"/>
</dbReference>
<dbReference type="PANTHER" id="PTHR11059">
    <property type="entry name" value="DNA REPAIR PROTEIN RECN"/>
    <property type="match status" value="1"/>
</dbReference>
<dbReference type="InterPro" id="IPR003593">
    <property type="entry name" value="AAA+_ATPase"/>
</dbReference>
<name>A0A6F8VGP0_9PROT</name>
<dbReference type="CDD" id="cd03241">
    <property type="entry name" value="ABC_RecN"/>
    <property type="match status" value="2"/>
</dbReference>
<accession>A0A6F8VGP0</accession>
<dbReference type="GO" id="GO:0006310">
    <property type="term" value="P:DNA recombination"/>
    <property type="evidence" value="ECO:0007669"/>
    <property type="project" value="InterPro"/>
</dbReference>
<keyword evidence="4" id="KW-0547">Nucleotide-binding</keyword>
<dbReference type="GO" id="GO:0006281">
    <property type="term" value="P:DNA repair"/>
    <property type="evidence" value="ECO:0007669"/>
    <property type="project" value="UniProtKB-KW"/>
</dbReference>
<dbReference type="GO" id="GO:0043590">
    <property type="term" value="C:bacterial nucleoid"/>
    <property type="evidence" value="ECO:0007669"/>
    <property type="project" value="TreeGrafter"/>
</dbReference>
<evidence type="ECO:0000256" key="6">
    <source>
        <dbReference type="ARBA" id="ARBA00022840"/>
    </source>
</evidence>
<evidence type="ECO:0000256" key="9">
    <source>
        <dbReference type="PIRNR" id="PIRNR003128"/>
    </source>
</evidence>
<dbReference type="InterPro" id="IPR027417">
    <property type="entry name" value="P-loop_NTPase"/>
</dbReference>
<evidence type="ECO:0000259" key="10">
    <source>
        <dbReference type="SMART" id="SM00382"/>
    </source>
</evidence>
<evidence type="ECO:0000256" key="7">
    <source>
        <dbReference type="ARBA" id="ARBA00023204"/>
    </source>
</evidence>
<evidence type="ECO:0000256" key="1">
    <source>
        <dbReference type="ARBA" id="ARBA00003618"/>
    </source>
</evidence>
<dbReference type="AlphaFoldDB" id="A0A6F8VGP0"/>
<dbReference type="NCBIfam" id="NF008121">
    <property type="entry name" value="PRK10869.1"/>
    <property type="match status" value="1"/>
</dbReference>
<comment type="similarity">
    <text evidence="2 9">Belongs to the RecN family.</text>
</comment>
<comment type="function">
    <text evidence="1 9">May be involved in recombinational repair of damaged DNA.</text>
</comment>
<protein>
    <recommendedName>
        <fullName evidence="3 9">DNA repair protein RecN</fullName>
    </recommendedName>
    <alternativeName>
        <fullName evidence="8 9">Recombination protein N</fullName>
    </alternativeName>
</protein>
<evidence type="ECO:0000313" key="11">
    <source>
        <dbReference type="EMBL" id="BCB28331.1"/>
    </source>
</evidence>
<dbReference type="FunFam" id="3.40.50.300:FF:000356">
    <property type="entry name" value="DNA repair protein RecN"/>
    <property type="match status" value="1"/>
</dbReference>
<evidence type="ECO:0000256" key="3">
    <source>
        <dbReference type="ARBA" id="ARBA00021315"/>
    </source>
</evidence>
<dbReference type="PANTHER" id="PTHR11059:SF0">
    <property type="entry name" value="DNA REPAIR PROTEIN RECN"/>
    <property type="match status" value="1"/>
</dbReference>
<organism evidence="11 12">
    <name type="scientific">Sulfurimicrobium lacus</name>
    <dbReference type="NCBI Taxonomy" id="2715678"/>
    <lineage>
        <taxon>Bacteria</taxon>
        <taxon>Pseudomonadati</taxon>
        <taxon>Pseudomonadota</taxon>
        <taxon>Betaproteobacteria</taxon>
        <taxon>Nitrosomonadales</taxon>
        <taxon>Sulfuricellaceae</taxon>
        <taxon>Sulfurimicrobium</taxon>
    </lineage>
</organism>
<dbReference type="SUPFAM" id="SSF52540">
    <property type="entry name" value="P-loop containing nucleoside triphosphate hydrolases"/>
    <property type="match status" value="2"/>
</dbReference>
<dbReference type="GO" id="GO:0009432">
    <property type="term" value="P:SOS response"/>
    <property type="evidence" value="ECO:0007669"/>
    <property type="project" value="UniProtKB-ARBA"/>
</dbReference>
<dbReference type="SMART" id="SM00382">
    <property type="entry name" value="AAA"/>
    <property type="match status" value="1"/>
</dbReference>